<organism evidence="1 2">
    <name type="scientific">Arenimonas terrae</name>
    <dbReference type="NCBI Taxonomy" id="2546226"/>
    <lineage>
        <taxon>Bacteria</taxon>
        <taxon>Pseudomonadati</taxon>
        <taxon>Pseudomonadota</taxon>
        <taxon>Gammaproteobacteria</taxon>
        <taxon>Lysobacterales</taxon>
        <taxon>Lysobacteraceae</taxon>
        <taxon>Arenimonas</taxon>
    </lineage>
</organism>
<comment type="caution">
    <text evidence="1">The sequence shown here is derived from an EMBL/GenBank/DDBJ whole genome shotgun (WGS) entry which is preliminary data.</text>
</comment>
<dbReference type="AlphaFoldDB" id="A0A5C4RN01"/>
<sequence>MLIRFTVLADDPDSGRTSGVLVAAHTLRDEGDLTVDEHQELRLALSWFNENLRIPSALDRTEHRRAISWFKPAAAEAIRRMWQLKGLLDIHGLHVDVLRTTDPGIVVHEDDWQVVAKPRKGQHF</sequence>
<gene>
    <name evidence="1" type="ORF">E1B00_14685</name>
</gene>
<dbReference type="Proteomes" id="UP000305760">
    <property type="component" value="Unassembled WGS sequence"/>
</dbReference>
<keyword evidence="2" id="KW-1185">Reference proteome</keyword>
<protein>
    <submittedName>
        <fullName evidence="1">Uncharacterized protein</fullName>
    </submittedName>
</protein>
<proteinExistence type="predicted"/>
<dbReference type="RefSeq" id="WP_139450159.1">
    <property type="nucleotide sequence ID" value="NZ_SMDR01000005.1"/>
</dbReference>
<name>A0A5C4RN01_9GAMM</name>
<accession>A0A5C4RN01</accession>
<dbReference type="EMBL" id="SMDR01000005">
    <property type="protein sequence ID" value="TNJ32643.1"/>
    <property type="molecule type" value="Genomic_DNA"/>
</dbReference>
<evidence type="ECO:0000313" key="2">
    <source>
        <dbReference type="Proteomes" id="UP000305760"/>
    </source>
</evidence>
<evidence type="ECO:0000313" key="1">
    <source>
        <dbReference type="EMBL" id="TNJ32643.1"/>
    </source>
</evidence>
<dbReference type="OrthoDB" id="8911044at2"/>
<reference evidence="1 2" key="1">
    <citation type="submission" date="2019-03" db="EMBL/GenBank/DDBJ databases">
        <title>Arenimonas daejeonensis sp. nov., isolated from compost.</title>
        <authorList>
            <person name="Jeon C.O."/>
        </authorList>
    </citation>
    <scope>NUCLEOTIDE SEQUENCE [LARGE SCALE GENOMIC DNA]</scope>
    <source>
        <strain evidence="1 2">R29</strain>
    </source>
</reference>